<feature type="compositionally biased region" description="Polar residues" evidence="7">
    <location>
        <begin position="266"/>
        <end position="286"/>
    </location>
</feature>
<evidence type="ECO:0000256" key="3">
    <source>
        <dbReference type="ARBA" id="ARBA00023155"/>
    </source>
</evidence>
<reference evidence="10" key="2">
    <citation type="submission" date="2023-11" db="UniProtKB">
        <authorList>
            <consortium name="WormBaseParasite"/>
        </authorList>
    </citation>
    <scope>IDENTIFICATION</scope>
</reference>
<evidence type="ECO:0000259" key="8">
    <source>
        <dbReference type="PROSITE" id="PS50071"/>
    </source>
</evidence>
<feature type="DNA-binding region" description="Homeobox" evidence="5">
    <location>
        <begin position="332"/>
        <end position="391"/>
    </location>
</feature>
<dbReference type="InterPro" id="IPR017970">
    <property type="entry name" value="Homeobox_CS"/>
</dbReference>
<organism evidence="9 10">
    <name type="scientific">Trichobilharzia regenti</name>
    <name type="common">Nasal bird schistosome</name>
    <dbReference type="NCBI Taxonomy" id="157069"/>
    <lineage>
        <taxon>Eukaryota</taxon>
        <taxon>Metazoa</taxon>
        <taxon>Spiralia</taxon>
        <taxon>Lophotrochozoa</taxon>
        <taxon>Platyhelminthes</taxon>
        <taxon>Trematoda</taxon>
        <taxon>Digenea</taxon>
        <taxon>Strigeidida</taxon>
        <taxon>Schistosomatoidea</taxon>
        <taxon>Schistosomatidae</taxon>
        <taxon>Trichobilharzia</taxon>
    </lineage>
</organism>
<dbReference type="SUPFAM" id="SSF46689">
    <property type="entry name" value="Homeodomain-like"/>
    <property type="match status" value="1"/>
</dbReference>
<feature type="domain" description="Homeobox" evidence="8">
    <location>
        <begin position="330"/>
        <end position="390"/>
    </location>
</feature>
<feature type="region of interest" description="Disordered" evidence="7">
    <location>
        <begin position="227"/>
        <end position="286"/>
    </location>
</feature>
<evidence type="ECO:0000256" key="7">
    <source>
        <dbReference type="SAM" id="MobiDB-lite"/>
    </source>
</evidence>
<feature type="compositionally biased region" description="Acidic residues" evidence="7">
    <location>
        <begin position="234"/>
        <end position="259"/>
    </location>
</feature>
<dbReference type="Gene3D" id="1.10.10.60">
    <property type="entry name" value="Homeodomain-like"/>
    <property type="match status" value="1"/>
</dbReference>
<keyword evidence="9" id="KW-1185">Reference proteome</keyword>
<dbReference type="CDD" id="cd00086">
    <property type="entry name" value="homeodomain"/>
    <property type="match status" value="1"/>
</dbReference>
<evidence type="ECO:0000313" key="10">
    <source>
        <dbReference type="WBParaSite" id="TREG1_120150.1"/>
    </source>
</evidence>
<evidence type="ECO:0000256" key="5">
    <source>
        <dbReference type="PROSITE-ProRule" id="PRU00108"/>
    </source>
</evidence>
<dbReference type="PANTHER" id="PTHR24333">
    <property type="entry name" value="HOMEO BOX HB9 LIKE A-RELATED"/>
    <property type="match status" value="1"/>
</dbReference>
<keyword evidence="4 5" id="KW-0539">Nucleus</keyword>
<keyword evidence="2 5" id="KW-0238">DNA-binding</keyword>
<dbReference type="GO" id="GO:0000981">
    <property type="term" value="F:DNA-binding transcription factor activity, RNA polymerase II-specific"/>
    <property type="evidence" value="ECO:0007669"/>
    <property type="project" value="InterPro"/>
</dbReference>
<comment type="subcellular location">
    <subcellularLocation>
        <location evidence="1 5 6">Nucleus</location>
    </subcellularLocation>
</comment>
<dbReference type="InterPro" id="IPR050848">
    <property type="entry name" value="Homeobox_TF"/>
</dbReference>
<evidence type="ECO:0000256" key="2">
    <source>
        <dbReference type="ARBA" id="ARBA00023125"/>
    </source>
</evidence>
<evidence type="ECO:0000313" key="9">
    <source>
        <dbReference type="Proteomes" id="UP000050795"/>
    </source>
</evidence>
<protein>
    <recommendedName>
        <fullName evidence="8">Homeobox domain-containing protein</fullName>
    </recommendedName>
</protein>
<sequence length="717" mass="80334">MELSPGQIHCSDSEINDKFRVISNNVNLSLPLTLPPTSISTSTMSTRFVVPSSIHEFCQLRTSFMIHDILEKSTQTTMIINTTDKTNDKLQNEQFNLMNNIEHIECSNGGEGNSKISQKAMLSSSSSPSFKIKEYKEDSKPGMKRKYFLNENELKNTRREVSDSILSTNNEEFSPESKLLAAKIISHCIDGCSHNSFNNHKGSYCITDSIEDNKTNLSENQLVAHLVRRPTAEQGEEGDGEGEEGEGEGEEDDDNDDERSPDVDSSESIYSENSIDPHQLNKSFQHCSPHSNIIMNKKSLTTSKMNHHHLHSYHHNLKSCDYHSGMKKSKKPRKARTAFTDLQLNELEKMFDRQKYLSVQDRVELAERLRLTDTQVKTWYQNRRTKWKRQTAVGFELLAEAGNFVAVQRILQTNPYWAYHPAAQTILANMEAIMKSRTDIETAYDLSANNNNNNNSNNKNTSKDMKSNAFRHMISHDDCAAQDQDLLPVSKDTPCSFKSNETNVQTMSMSASSLNSKHTTALQQDNCEKLKSPQSESQFTTETSISDKTYPMTIMTNNNNVCSLDSIDTTLSHPSVFELPDWWPFKSTFKDLIQNQNLKLQDVGYTGVQTKSSCISSLSISSNSSPSLSLFPSKTLPSTTSSSLSSSSASSSCSFSQNLLMTAAAKLLHLNLPIDSTLFKLNNLNCLWPNGSLNLCSDLSTLSTHDLLSTNQNVTTL</sequence>
<dbReference type="WBParaSite" id="TREG1_120150.1">
    <property type="protein sequence ID" value="TREG1_120150.1"/>
    <property type="gene ID" value="TREG1_120150"/>
</dbReference>
<keyword evidence="3 5" id="KW-0371">Homeobox</keyword>
<dbReference type="PRINTS" id="PR00024">
    <property type="entry name" value="HOMEOBOX"/>
</dbReference>
<dbReference type="SMART" id="SM00389">
    <property type="entry name" value="HOX"/>
    <property type="match status" value="1"/>
</dbReference>
<dbReference type="Proteomes" id="UP000050795">
    <property type="component" value="Unassembled WGS sequence"/>
</dbReference>
<dbReference type="PROSITE" id="PS00027">
    <property type="entry name" value="HOMEOBOX_1"/>
    <property type="match status" value="1"/>
</dbReference>
<dbReference type="PANTHER" id="PTHR24333:SF5">
    <property type="entry name" value="VENT HOMEOBOX"/>
    <property type="match status" value="1"/>
</dbReference>
<evidence type="ECO:0000256" key="6">
    <source>
        <dbReference type="RuleBase" id="RU000682"/>
    </source>
</evidence>
<dbReference type="GO" id="GO:0003677">
    <property type="term" value="F:DNA binding"/>
    <property type="evidence" value="ECO:0007669"/>
    <property type="project" value="UniProtKB-UniRule"/>
</dbReference>
<name>A0AA85IZG5_TRIRE</name>
<dbReference type="InterPro" id="IPR001356">
    <property type="entry name" value="HD"/>
</dbReference>
<evidence type="ECO:0000256" key="4">
    <source>
        <dbReference type="ARBA" id="ARBA00023242"/>
    </source>
</evidence>
<dbReference type="InterPro" id="IPR020479">
    <property type="entry name" value="HD_metazoa"/>
</dbReference>
<dbReference type="GO" id="GO:0005634">
    <property type="term" value="C:nucleus"/>
    <property type="evidence" value="ECO:0007669"/>
    <property type="project" value="UniProtKB-SubCell"/>
</dbReference>
<reference evidence="9" key="1">
    <citation type="submission" date="2022-06" db="EMBL/GenBank/DDBJ databases">
        <authorList>
            <person name="Berger JAMES D."/>
            <person name="Berger JAMES D."/>
        </authorList>
    </citation>
    <scope>NUCLEOTIDE SEQUENCE [LARGE SCALE GENOMIC DNA]</scope>
</reference>
<accession>A0AA85IZG5</accession>
<dbReference type="PROSITE" id="PS50071">
    <property type="entry name" value="HOMEOBOX_2"/>
    <property type="match status" value="1"/>
</dbReference>
<dbReference type="AlphaFoldDB" id="A0AA85IZG5"/>
<dbReference type="InterPro" id="IPR009057">
    <property type="entry name" value="Homeodomain-like_sf"/>
</dbReference>
<dbReference type="Pfam" id="PF00046">
    <property type="entry name" value="Homeodomain"/>
    <property type="match status" value="1"/>
</dbReference>
<proteinExistence type="predicted"/>
<evidence type="ECO:0000256" key="1">
    <source>
        <dbReference type="ARBA" id="ARBA00004123"/>
    </source>
</evidence>